<dbReference type="InterPro" id="IPR037401">
    <property type="entry name" value="SnoaL-like"/>
</dbReference>
<dbReference type="InterPro" id="IPR009057">
    <property type="entry name" value="Homeodomain-like_sf"/>
</dbReference>
<keyword evidence="2" id="KW-0238">DNA-binding</keyword>
<dbReference type="Pfam" id="PF12833">
    <property type="entry name" value="HTH_18"/>
    <property type="match status" value="1"/>
</dbReference>
<dbReference type="Proteomes" id="UP000198290">
    <property type="component" value="Chromosome"/>
</dbReference>
<dbReference type="KEGG" id="amah:DLM_4072"/>
<evidence type="ECO:0000256" key="2">
    <source>
        <dbReference type="ARBA" id="ARBA00023125"/>
    </source>
</evidence>
<reference evidence="5 6" key="2">
    <citation type="journal article" date="2017" name="Genome Announc.">
        <title>Draft genome sequence of Aquitalea magnusonii strain H3, a plant growth-promoting bacterium of duckweed Lemna minor.</title>
        <authorList>
            <person name="Ishizawa H."/>
            <person name="Kuroda M."/>
            <person name="Ike M."/>
        </authorList>
    </citation>
    <scope>NUCLEOTIDE SEQUENCE [LARGE SCALE GENOMIC DNA]</scope>
    <source>
        <strain evidence="5 6">H3</strain>
    </source>
</reference>
<dbReference type="PROSITE" id="PS01124">
    <property type="entry name" value="HTH_ARAC_FAMILY_2"/>
    <property type="match status" value="1"/>
</dbReference>
<dbReference type="STRING" id="332411.VI06_19005"/>
<dbReference type="Gene3D" id="1.10.10.60">
    <property type="entry name" value="Homeodomain-like"/>
    <property type="match status" value="1"/>
</dbReference>
<reference evidence="6" key="3">
    <citation type="journal article" date="2017" name="Plant Physiol. Biochem.">
        <title>Differential oxidative and antioxidative response of duckweed Lemna minor toward plant growth promoting/inhibiting bacteria.</title>
        <authorList>
            <person name="Ishizawa H."/>
            <person name="Kuroda M."/>
            <person name="Morikawa M."/>
            <person name="Ike M."/>
        </authorList>
    </citation>
    <scope>NUCLEOTIDE SEQUENCE [LARGE SCALE GENOMIC DNA]</scope>
    <source>
        <strain evidence="6">H3</strain>
    </source>
</reference>
<dbReference type="OrthoDB" id="9178898at2"/>
<dbReference type="SUPFAM" id="SSF54427">
    <property type="entry name" value="NTF2-like"/>
    <property type="match status" value="1"/>
</dbReference>
<dbReference type="AlphaFoldDB" id="A0A3G9GVI7"/>
<dbReference type="RefSeq" id="WP_089083071.1">
    <property type="nucleotide sequence ID" value="NZ_AP018823.1"/>
</dbReference>
<evidence type="ECO:0000313" key="6">
    <source>
        <dbReference type="Proteomes" id="UP000198290"/>
    </source>
</evidence>
<keyword evidence="1" id="KW-0805">Transcription regulation</keyword>
<dbReference type="InterPro" id="IPR018060">
    <property type="entry name" value="HTH_AraC"/>
</dbReference>
<evidence type="ECO:0000313" key="5">
    <source>
        <dbReference type="EMBL" id="BBF87646.1"/>
    </source>
</evidence>
<dbReference type="InterPro" id="IPR018062">
    <property type="entry name" value="HTH_AraC-typ_CS"/>
</dbReference>
<dbReference type="Gene3D" id="3.10.450.50">
    <property type="match status" value="1"/>
</dbReference>
<reference evidence="6" key="1">
    <citation type="journal article" date="2017" name="Biotechnol. Biofuels">
        <title>Evaluation of environmental bacterial communities as a factor affecting the growth of duckweed Lemna minor.</title>
        <authorList>
            <person name="Ishizawa H."/>
            <person name="Kuroda M."/>
            <person name="Morikawa M."/>
            <person name="Ike M."/>
        </authorList>
    </citation>
    <scope>NUCLEOTIDE SEQUENCE [LARGE SCALE GENOMIC DNA]</scope>
    <source>
        <strain evidence="6">H3</strain>
    </source>
</reference>
<proteinExistence type="predicted"/>
<evidence type="ECO:0000256" key="3">
    <source>
        <dbReference type="ARBA" id="ARBA00023163"/>
    </source>
</evidence>
<dbReference type="SUPFAM" id="SSF46689">
    <property type="entry name" value="Homeodomain-like"/>
    <property type="match status" value="1"/>
</dbReference>
<keyword evidence="3" id="KW-0804">Transcription</keyword>
<dbReference type="Pfam" id="PF12680">
    <property type="entry name" value="SnoaL_2"/>
    <property type="match status" value="1"/>
</dbReference>
<protein>
    <submittedName>
        <fullName evidence="5">Transcriptional regulator, AraC family</fullName>
    </submittedName>
</protein>
<evidence type="ECO:0000259" key="4">
    <source>
        <dbReference type="PROSITE" id="PS01124"/>
    </source>
</evidence>
<dbReference type="EMBL" id="AP018823">
    <property type="protein sequence ID" value="BBF87646.1"/>
    <property type="molecule type" value="Genomic_DNA"/>
</dbReference>
<dbReference type="PANTHER" id="PTHR43280">
    <property type="entry name" value="ARAC-FAMILY TRANSCRIPTIONAL REGULATOR"/>
    <property type="match status" value="1"/>
</dbReference>
<keyword evidence="6" id="KW-1185">Reference proteome</keyword>
<evidence type="ECO:0000256" key="1">
    <source>
        <dbReference type="ARBA" id="ARBA00023015"/>
    </source>
</evidence>
<dbReference type="InterPro" id="IPR032710">
    <property type="entry name" value="NTF2-like_dom_sf"/>
</dbReference>
<dbReference type="GO" id="GO:0043565">
    <property type="term" value="F:sequence-specific DNA binding"/>
    <property type="evidence" value="ECO:0007669"/>
    <property type="project" value="InterPro"/>
</dbReference>
<dbReference type="SMART" id="SM00342">
    <property type="entry name" value="HTH_ARAC"/>
    <property type="match status" value="1"/>
</dbReference>
<dbReference type="PANTHER" id="PTHR43280:SF27">
    <property type="entry name" value="TRANSCRIPTIONAL REGULATOR MTLR"/>
    <property type="match status" value="1"/>
</dbReference>
<accession>A0A3G9GVI7</accession>
<name>A0A3G9GVI7_9NEIS</name>
<gene>
    <name evidence="5" type="ORF">DLM_4072</name>
</gene>
<organism evidence="5 6">
    <name type="scientific">Aquitalea magnusonii</name>
    <dbReference type="NCBI Taxonomy" id="332411"/>
    <lineage>
        <taxon>Bacteria</taxon>
        <taxon>Pseudomonadati</taxon>
        <taxon>Pseudomonadota</taxon>
        <taxon>Betaproteobacteria</taxon>
        <taxon>Neisseriales</taxon>
        <taxon>Chromobacteriaceae</taxon>
        <taxon>Aquitalea</taxon>
    </lineage>
</organism>
<feature type="domain" description="HTH araC/xylS-type" evidence="4">
    <location>
        <begin position="153"/>
        <end position="260"/>
    </location>
</feature>
<dbReference type="GO" id="GO:0003700">
    <property type="term" value="F:DNA-binding transcription factor activity"/>
    <property type="evidence" value="ECO:0007669"/>
    <property type="project" value="InterPro"/>
</dbReference>
<sequence>MNQPPTPDSQGFLPATHQVVLRYHQAWKQRRLEDILALYHPDIAYHDFLQNRVFRLAELHDYVRSSLPQGEAERLEHCDRIRVDGDTAFIQYQLVLRGGLASFHSSEAITVRDGLIWRVREYATLQHGTAQGQPASSSASPLQKLGLSARQLGRMAEDLHSYFRQQQPYLQADCTLAAVAAATGYSRNQLSYLLNQVLGQSFYRYVNQARLQHLLASLPAADSMARIDQLAFAAGFNSLSVFYRCFRQHTGMSPAAWLRVSPRGSAATTGQGSAD</sequence>
<dbReference type="PROSITE" id="PS00041">
    <property type="entry name" value="HTH_ARAC_FAMILY_1"/>
    <property type="match status" value="1"/>
</dbReference>